<proteinExistence type="predicted"/>
<evidence type="ECO:0000313" key="2">
    <source>
        <dbReference type="EMBL" id="CAG8649092.1"/>
    </source>
</evidence>
<dbReference type="SUPFAM" id="SSF52047">
    <property type="entry name" value="RNI-like"/>
    <property type="match status" value="1"/>
</dbReference>
<dbReference type="OrthoDB" id="2419667at2759"/>
<protein>
    <submittedName>
        <fullName evidence="2">1611_t:CDS:1</fullName>
    </submittedName>
</protein>
<keyword evidence="3" id="KW-1185">Reference proteome</keyword>
<comment type="caution">
    <text evidence="2">The sequence shown here is derived from an EMBL/GenBank/DDBJ whole genome shotgun (WGS) entry which is preliminary data.</text>
</comment>
<dbReference type="InterPro" id="IPR036047">
    <property type="entry name" value="F-box-like_dom_sf"/>
</dbReference>
<name>A0A9N9H161_9GLOM</name>
<dbReference type="SUPFAM" id="SSF81383">
    <property type="entry name" value="F-box domain"/>
    <property type="match status" value="1"/>
</dbReference>
<gene>
    <name evidence="2" type="ORF">ALEPTO_LOCUS9950</name>
</gene>
<accession>A0A9N9H161</accession>
<organism evidence="2 3">
    <name type="scientific">Ambispora leptoticha</name>
    <dbReference type="NCBI Taxonomy" id="144679"/>
    <lineage>
        <taxon>Eukaryota</taxon>
        <taxon>Fungi</taxon>
        <taxon>Fungi incertae sedis</taxon>
        <taxon>Mucoromycota</taxon>
        <taxon>Glomeromycotina</taxon>
        <taxon>Glomeromycetes</taxon>
        <taxon>Archaeosporales</taxon>
        <taxon>Ambisporaceae</taxon>
        <taxon>Ambispora</taxon>
    </lineage>
</organism>
<reference evidence="2" key="1">
    <citation type="submission" date="2021-06" db="EMBL/GenBank/DDBJ databases">
        <authorList>
            <person name="Kallberg Y."/>
            <person name="Tangrot J."/>
            <person name="Rosling A."/>
        </authorList>
    </citation>
    <scope>NUCLEOTIDE SEQUENCE</scope>
    <source>
        <strain evidence="2">FL130A</strain>
    </source>
</reference>
<dbReference type="EMBL" id="CAJVPS010009307">
    <property type="protein sequence ID" value="CAG8649092.1"/>
    <property type="molecule type" value="Genomic_DNA"/>
</dbReference>
<evidence type="ECO:0000259" key="1">
    <source>
        <dbReference type="Pfam" id="PF00646"/>
    </source>
</evidence>
<dbReference type="AlphaFoldDB" id="A0A9N9H161"/>
<dbReference type="Gene3D" id="3.80.10.10">
    <property type="entry name" value="Ribonuclease Inhibitor"/>
    <property type="match status" value="1"/>
</dbReference>
<dbReference type="InterPro" id="IPR001810">
    <property type="entry name" value="F-box_dom"/>
</dbReference>
<feature type="domain" description="F-box" evidence="1">
    <location>
        <begin position="3"/>
        <end position="34"/>
    </location>
</feature>
<dbReference type="Pfam" id="PF00646">
    <property type="entry name" value="F-box"/>
    <property type="match status" value="1"/>
</dbReference>
<dbReference type="InterPro" id="IPR032675">
    <property type="entry name" value="LRR_dom_sf"/>
</dbReference>
<sequence length="337" mass="39601">MTLNSDVLRCIFEHLPKRDQYTCTRVSREFCSIVIPFIWAAPFGMIGRRNRKVLKNYFLFVDNEEFLNMFVDNEKLLNNYKSLKSRSTPVFNYPSYLKELRLDEFLISLILFLKRFYERQYREIPLNKLIRALLDMFLTHQVKLKKISIRTALGSNINSNQYMIFGEQKYSSIFKSIDTLMITQQNFNIDLIKVLMDTGCQNIKNFEVWMPHYTDINTISKLISSQKGLARLRIFDCEKGIDQILPAIKSQAETLQDLELDVVNYDGCSPWTDLVACEKLKRLWITNSQHVIPNMVKPLYIASFPYLKDLNVGNPMYKNCGELVAWYTFRKGLEHGE</sequence>
<dbReference type="Proteomes" id="UP000789508">
    <property type="component" value="Unassembled WGS sequence"/>
</dbReference>
<evidence type="ECO:0000313" key="3">
    <source>
        <dbReference type="Proteomes" id="UP000789508"/>
    </source>
</evidence>